<dbReference type="NCBIfam" id="TIGR03414">
    <property type="entry name" value="ABC_choline_bnd"/>
    <property type="match status" value="1"/>
</dbReference>
<feature type="signal peptide" evidence="1">
    <location>
        <begin position="1"/>
        <end position="24"/>
    </location>
</feature>
<dbReference type="Pfam" id="PF04069">
    <property type="entry name" value="OpuAC"/>
    <property type="match status" value="1"/>
</dbReference>
<sequence length="316" mass="33542">MTGIGRMIAGAVLAIGLGTGAALAGDAEACKTVKFSDVGWTDITATTAIASRILEGLGYTPKTTVLTVPVTYASMKSKDIDVFLGNWQPSMENDRKAYIADKSVVEVAANLPEGAKYTLAVPQATYDKGLKDFGDIAKFKDSLQGKIYGIEPGNDGNRLVQSLIDGNKNGLKDFQLVESSEQGMLAQVQGAIARGEDIVFLGWAPHPMNVNFKLQYLTGGDDTFGPNFGAAKVYTNERAGWSEECPNAGKFIANLKFNVDLENQVMQMITGDGMEGPAAAEKYLKANPAVLDAWLAGVTTFDGQPGLDAVKKSLGL</sequence>
<name>A0A2S9QHL7_9HYPH</name>
<dbReference type="AlphaFoldDB" id="A0A2S9QHL7"/>
<proteinExistence type="predicted"/>
<dbReference type="GO" id="GO:0033265">
    <property type="term" value="F:choline binding"/>
    <property type="evidence" value="ECO:0007669"/>
    <property type="project" value="InterPro"/>
</dbReference>
<evidence type="ECO:0000313" key="4">
    <source>
        <dbReference type="Proteomes" id="UP000237682"/>
    </source>
</evidence>
<keyword evidence="1" id="KW-0732">Signal</keyword>
<dbReference type="InterPro" id="IPR017783">
    <property type="entry name" value="ABC_choline_sub-bd"/>
</dbReference>
<protein>
    <submittedName>
        <fullName evidence="3">Glycine/betaine ABC transporter substrate-binding protein</fullName>
    </submittedName>
</protein>
<dbReference type="Gene3D" id="3.40.190.100">
    <property type="entry name" value="Glycine betaine-binding periplasmic protein, domain 2"/>
    <property type="match status" value="1"/>
</dbReference>
<dbReference type="GO" id="GO:0043190">
    <property type="term" value="C:ATP-binding cassette (ABC) transporter complex"/>
    <property type="evidence" value="ECO:0007669"/>
    <property type="project" value="InterPro"/>
</dbReference>
<dbReference type="GO" id="GO:0015871">
    <property type="term" value="P:choline transport"/>
    <property type="evidence" value="ECO:0007669"/>
    <property type="project" value="InterPro"/>
</dbReference>
<feature type="chain" id="PRO_5015616043" evidence="1">
    <location>
        <begin position="25"/>
        <end position="316"/>
    </location>
</feature>
<comment type="caution">
    <text evidence="3">The sequence shown here is derived from an EMBL/GenBank/DDBJ whole genome shotgun (WGS) entry which is preliminary data.</text>
</comment>
<evidence type="ECO:0000313" key="3">
    <source>
        <dbReference type="EMBL" id="PRH88856.1"/>
    </source>
</evidence>
<dbReference type="EMBL" id="PUEJ01000002">
    <property type="protein sequence ID" value="PRH88856.1"/>
    <property type="molecule type" value="Genomic_DNA"/>
</dbReference>
<dbReference type="GO" id="GO:0022857">
    <property type="term" value="F:transmembrane transporter activity"/>
    <property type="evidence" value="ECO:0007669"/>
    <property type="project" value="InterPro"/>
</dbReference>
<dbReference type="Gene3D" id="3.40.190.10">
    <property type="entry name" value="Periplasmic binding protein-like II"/>
    <property type="match status" value="1"/>
</dbReference>
<dbReference type="OrthoDB" id="9787902at2"/>
<dbReference type="CDD" id="cd13640">
    <property type="entry name" value="PBP2_ChoX"/>
    <property type="match status" value="1"/>
</dbReference>
<accession>A0A2S9QHL7</accession>
<dbReference type="GO" id="GO:0042597">
    <property type="term" value="C:periplasmic space"/>
    <property type="evidence" value="ECO:0007669"/>
    <property type="project" value="InterPro"/>
</dbReference>
<organism evidence="3 4">
    <name type="scientific">Labrys okinawensis</name>
    <dbReference type="NCBI Taxonomy" id="346911"/>
    <lineage>
        <taxon>Bacteria</taxon>
        <taxon>Pseudomonadati</taxon>
        <taxon>Pseudomonadota</taxon>
        <taxon>Alphaproteobacteria</taxon>
        <taxon>Hyphomicrobiales</taxon>
        <taxon>Xanthobacteraceae</taxon>
        <taxon>Labrys</taxon>
    </lineage>
</organism>
<dbReference type="InterPro" id="IPR007210">
    <property type="entry name" value="ABC_Gly_betaine_transp_sub-bd"/>
</dbReference>
<evidence type="ECO:0000256" key="1">
    <source>
        <dbReference type="SAM" id="SignalP"/>
    </source>
</evidence>
<reference evidence="3 4" key="1">
    <citation type="submission" date="2018-02" db="EMBL/GenBank/DDBJ databases">
        <title>Whole genome sequencing of endophytic bacterium.</title>
        <authorList>
            <person name="Eedara R."/>
            <person name="Podile A.R."/>
        </authorList>
    </citation>
    <scope>NUCLEOTIDE SEQUENCE [LARGE SCALE GENOMIC DNA]</scope>
    <source>
        <strain evidence="3 4">RP1T</strain>
    </source>
</reference>
<evidence type="ECO:0000259" key="2">
    <source>
        <dbReference type="Pfam" id="PF04069"/>
    </source>
</evidence>
<dbReference type="RefSeq" id="WP_105861199.1">
    <property type="nucleotide sequence ID" value="NZ_PUEJ01000002.1"/>
</dbReference>
<dbReference type="Proteomes" id="UP000237682">
    <property type="component" value="Unassembled WGS sequence"/>
</dbReference>
<keyword evidence="4" id="KW-1185">Reference proteome</keyword>
<gene>
    <name evidence="3" type="ORF">C5L14_06475</name>
</gene>
<feature type="domain" description="ABC-type glycine betaine transport system substrate-binding" evidence="2">
    <location>
        <begin position="31"/>
        <end position="285"/>
    </location>
</feature>
<dbReference type="SUPFAM" id="SSF53850">
    <property type="entry name" value="Periplasmic binding protein-like II"/>
    <property type="match status" value="1"/>
</dbReference>